<evidence type="ECO:0000256" key="1">
    <source>
        <dbReference type="SAM" id="MobiDB-lite"/>
    </source>
</evidence>
<name>A0A0J6WKV4_9MYCO</name>
<feature type="region of interest" description="Disordered" evidence="1">
    <location>
        <begin position="207"/>
        <end position="240"/>
    </location>
</feature>
<reference evidence="2 3" key="1">
    <citation type="journal article" date="2015" name="Genome Biol. Evol.">
        <title>Characterization of Three Mycobacterium spp. with Potential Use in Bioremediation by Genome Sequencing and Comparative Genomics.</title>
        <authorList>
            <person name="Das S."/>
            <person name="Pettersson B.M."/>
            <person name="Behra P.R."/>
            <person name="Ramesh M."/>
            <person name="Dasgupta S."/>
            <person name="Bhattacharya A."/>
            <person name="Kirsebom L.A."/>
        </authorList>
    </citation>
    <scope>NUCLEOTIDE SEQUENCE [LARGE SCALE GENOMIC DNA]</scope>
    <source>
        <strain evidence="2 3">DSM 43826</strain>
    </source>
</reference>
<dbReference type="EMBL" id="JYNL01000009">
    <property type="protein sequence ID" value="KMO82628.1"/>
    <property type="molecule type" value="Genomic_DNA"/>
</dbReference>
<dbReference type="STRING" id="37916.MCHLDSM_01251"/>
<evidence type="ECO:0000313" key="3">
    <source>
        <dbReference type="Proteomes" id="UP000036513"/>
    </source>
</evidence>
<feature type="region of interest" description="Disordered" evidence="1">
    <location>
        <begin position="74"/>
        <end position="98"/>
    </location>
</feature>
<evidence type="ECO:0000313" key="2">
    <source>
        <dbReference type="EMBL" id="KMO82628.1"/>
    </source>
</evidence>
<dbReference type="Proteomes" id="UP000036513">
    <property type="component" value="Unassembled WGS sequence"/>
</dbReference>
<dbReference type="PATRIC" id="fig|37916.4.peg.1137"/>
<accession>A0A0J6WKV4</accession>
<keyword evidence="3" id="KW-1185">Reference proteome</keyword>
<dbReference type="AlphaFoldDB" id="A0A0J6WKV4"/>
<sequence>MDLQELVERLMKQHRSAFARLLGEIEAAYDEVVALHARRFPDPRQIPGGMLCGDVRATVLAMNGMDALTRTGESTREVPTSASCGPDSTLRMTSGSNTSVRLGDSNMAMARVRKLAPDVVDGLALFLPQATPAAKPGVQLFLDDGAAEPVMGPPGLEQEYELIVYWWPTPDKASVAGAILAAVADLNTNDERILVFTALPPAIRPKTAAEEQQAVTDYQPDGDFNEIFGKKSTDTGDPGA</sequence>
<organism evidence="2 3">
    <name type="scientific">Mycolicibacterium chlorophenolicum</name>
    <dbReference type="NCBI Taxonomy" id="37916"/>
    <lineage>
        <taxon>Bacteria</taxon>
        <taxon>Bacillati</taxon>
        <taxon>Actinomycetota</taxon>
        <taxon>Actinomycetes</taxon>
        <taxon>Mycobacteriales</taxon>
        <taxon>Mycobacteriaceae</taxon>
        <taxon>Mycolicibacterium</taxon>
    </lineage>
</organism>
<comment type="caution">
    <text evidence="2">The sequence shown here is derived from an EMBL/GenBank/DDBJ whole genome shotgun (WGS) entry which is preliminary data.</text>
</comment>
<gene>
    <name evidence="2" type="ORF">MCHLDSM_01251</name>
</gene>
<dbReference type="RefSeq" id="WP_011777820.1">
    <property type="nucleotide sequence ID" value="NZ_JYNL01000009.1"/>
</dbReference>
<protein>
    <submittedName>
        <fullName evidence="2">Uncharacterized protein</fullName>
    </submittedName>
</protein>
<proteinExistence type="predicted"/>